<evidence type="ECO:0000313" key="1">
    <source>
        <dbReference type="EMBL" id="MFC4518036.1"/>
    </source>
</evidence>
<name>A0ABV9BVL2_9ACTN</name>
<reference evidence="2" key="1">
    <citation type="journal article" date="2019" name="Int. J. Syst. Evol. Microbiol.">
        <title>The Global Catalogue of Microorganisms (GCM) 10K type strain sequencing project: providing services to taxonomists for standard genome sequencing and annotation.</title>
        <authorList>
            <consortium name="The Broad Institute Genomics Platform"/>
            <consortium name="The Broad Institute Genome Sequencing Center for Infectious Disease"/>
            <person name="Wu L."/>
            <person name="Ma J."/>
        </authorList>
    </citation>
    <scope>NUCLEOTIDE SEQUENCE [LARGE SCALE GENOMIC DNA]</scope>
    <source>
        <strain evidence="2">CECT 8064</strain>
    </source>
</reference>
<evidence type="ECO:0000313" key="2">
    <source>
        <dbReference type="Proteomes" id="UP001595990"/>
    </source>
</evidence>
<organism evidence="1 2">
    <name type="scientific">Streptomyces ehimensis</name>
    <dbReference type="NCBI Taxonomy" id="68195"/>
    <lineage>
        <taxon>Bacteria</taxon>
        <taxon>Bacillati</taxon>
        <taxon>Actinomycetota</taxon>
        <taxon>Actinomycetes</taxon>
        <taxon>Kitasatosporales</taxon>
        <taxon>Streptomycetaceae</taxon>
        <taxon>Streptomyces</taxon>
    </lineage>
</organism>
<proteinExistence type="predicted"/>
<comment type="caution">
    <text evidence="1">The sequence shown here is derived from an EMBL/GenBank/DDBJ whole genome shotgun (WGS) entry which is preliminary data.</text>
</comment>
<sequence length="300" mass="33649">MTYNFLTVDRLPPSRIAAALAACLHVAFSEVDVADANGDQDERNWDALVLCDYSDTQGHVSQSLDIYIPDSVRHRPSEAELASAFSIATNTVTLYPAEEQIPSAYWLATPEQLVTRVRLLSSDDDVASYFIDAAEAYIPQLPHARTIQLPEIIREYPVPTPASSALAMAVNSLAQTGEKVAELSPRTELTSAVDRALAYLSEWERLTRRMASGWQPTGHYPADMYHAALQSREHVDQLHIDLQEPISGLLREVLTQLDNEFKTLTQSDSGHEIAKATGTPRLDLLKRSWWWQRRPIELPW</sequence>
<dbReference type="Proteomes" id="UP001595990">
    <property type="component" value="Unassembled WGS sequence"/>
</dbReference>
<gene>
    <name evidence="1" type="ORF">ACFPEN_34800</name>
</gene>
<protein>
    <submittedName>
        <fullName evidence="1">Uncharacterized protein</fullName>
    </submittedName>
</protein>
<dbReference type="EMBL" id="JBHSFS010000031">
    <property type="protein sequence ID" value="MFC4518036.1"/>
    <property type="molecule type" value="Genomic_DNA"/>
</dbReference>
<accession>A0ABV9BVL2</accession>
<keyword evidence="2" id="KW-1185">Reference proteome</keyword>
<dbReference type="RefSeq" id="WP_417924405.1">
    <property type="nucleotide sequence ID" value="NZ_JBHSFS010000031.1"/>
</dbReference>